<evidence type="ECO:0000313" key="2">
    <source>
        <dbReference type="EMBL" id="GHF93709.1"/>
    </source>
</evidence>
<evidence type="ECO:0000313" key="3">
    <source>
        <dbReference type="Proteomes" id="UP000623842"/>
    </source>
</evidence>
<keyword evidence="3" id="KW-1185">Reference proteome</keyword>
<proteinExistence type="predicted"/>
<dbReference type="AlphaFoldDB" id="A0A919BKM1"/>
<sequence>MMISTNYSEIVTKARANGQTVAHFDQPDYKVQAIPGSSDSFTLSDRAKAKMHGEAYSESAPTYVKPQIAADLLNQEEPTKAVEKNSYFDEMLQSILDKRLGIDREKLEEIEAMMEEVAKNENLSEEEKQKQLELLQQMKEEVIKESRDNKQQVSMDVSQHQNT</sequence>
<evidence type="ECO:0000256" key="1">
    <source>
        <dbReference type="SAM" id="MobiDB-lite"/>
    </source>
</evidence>
<dbReference type="RefSeq" id="WP_189770558.1">
    <property type="nucleotide sequence ID" value="NZ_BNCK01000004.1"/>
</dbReference>
<comment type="caution">
    <text evidence="2">The sequence shown here is derived from an EMBL/GenBank/DDBJ whole genome shotgun (WGS) entry which is preliminary data.</text>
</comment>
<accession>A0A919BKM1</accession>
<organism evidence="2 3">
    <name type="scientific">Thalassotalea marina</name>
    <dbReference type="NCBI Taxonomy" id="1673741"/>
    <lineage>
        <taxon>Bacteria</taxon>
        <taxon>Pseudomonadati</taxon>
        <taxon>Pseudomonadota</taxon>
        <taxon>Gammaproteobacteria</taxon>
        <taxon>Alteromonadales</taxon>
        <taxon>Colwelliaceae</taxon>
        <taxon>Thalassotalea</taxon>
    </lineage>
</organism>
<dbReference type="EMBL" id="BNCK01000004">
    <property type="protein sequence ID" value="GHF93709.1"/>
    <property type="molecule type" value="Genomic_DNA"/>
</dbReference>
<feature type="compositionally biased region" description="Basic and acidic residues" evidence="1">
    <location>
        <begin position="140"/>
        <end position="150"/>
    </location>
</feature>
<protein>
    <submittedName>
        <fullName evidence="2">Uncharacterized protein</fullName>
    </submittedName>
</protein>
<feature type="region of interest" description="Disordered" evidence="1">
    <location>
        <begin position="140"/>
        <end position="163"/>
    </location>
</feature>
<reference evidence="2" key="1">
    <citation type="journal article" date="2014" name="Int. J. Syst. Evol. Microbiol.">
        <title>Complete genome sequence of Corynebacterium casei LMG S-19264T (=DSM 44701T), isolated from a smear-ripened cheese.</title>
        <authorList>
            <consortium name="US DOE Joint Genome Institute (JGI-PGF)"/>
            <person name="Walter F."/>
            <person name="Albersmeier A."/>
            <person name="Kalinowski J."/>
            <person name="Ruckert C."/>
        </authorList>
    </citation>
    <scope>NUCLEOTIDE SEQUENCE</scope>
    <source>
        <strain evidence="2">KCTC 42731</strain>
    </source>
</reference>
<dbReference type="Proteomes" id="UP000623842">
    <property type="component" value="Unassembled WGS sequence"/>
</dbReference>
<reference evidence="2" key="2">
    <citation type="submission" date="2020-09" db="EMBL/GenBank/DDBJ databases">
        <authorList>
            <person name="Sun Q."/>
            <person name="Kim S."/>
        </authorList>
    </citation>
    <scope>NUCLEOTIDE SEQUENCE</scope>
    <source>
        <strain evidence="2">KCTC 42731</strain>
    </source>
</reference>
<feature type="compositionally biased region" description="Polar residues" evidence="1">
    <location>
        <begin position="151"/>
        <end position="163"/>
    </location>
</feature>
<name>A0A919BKM1_9GAMM</name>
<gene>
    <name evidence="2" type="ORF">GCM10017161_22780</name>
</gene>